<organism evidence="2 3">
    <name type="scientific">Photorhabdus akhurstii</name>
    <dbReference type="NCBI Taxonomy" id="171438"/>
    <lineage>
        <taxon>Bacteria</taxon>
        <taxon>Pseudomonadati</taxon>
        <taxon>Pseudomonadota</taxon>
        <taxon>Gammaproteobacteria</taxon>
        <taxon>Enterobacterales</taxon>
        <taxon>Morganellaceae</taxon>
        <taxon>Photorhabdus</taxon>
    </lineage>
</organism>
<feature type="region of interest" description="Disordered" evidence="1">
    <location>
        <begin position="1"/>
        <end position="49"/>
    </location>
</feature>
<protein>
    <recommendedName>
        <fullName evidence="4">Transposase</fullName>
    </recommendedName>
</protein>
<sequence>MTIAQRLEHKARQEGLQEGRQEGRQEGFQEGLQEGRQEGLQEGRQEGRQEATLKIAHALLNSGIDRETVMKITGLNQNELEQIRH</sequence>
<dbReference type="Proteomes" id="UP000693715">
    <property type="component" value="Chromosome"/>
</dbReference>
<reference evidence="2 3" key="1">
    <citation type="submission" date="2017-03" db="EMBL/GenBank/DDBJ databases">
        <title>Genome comparison of Photorhabdus luminescens strain 0813-124 phase variants.</title>
        <authorList>
            <person name="Chien C.-C."/>
            <person name="Chen W.-J."/>
            <person name="Shih M.-C."/>
            <person name="Hsieh F.-C."/>
        </authorList>
    </citation>
    <scope>NUCLEOTIDE SEQUENCE [LARGE SCALE GENOMIC DNA]</scope>
    <source>
        <strain evidence="2 3">0813-124 phase II</strain>
    </source>
</reference>
<evidence type="ECO:0008006" key="4">
    <source>
        <dbReference type="Google" id="ProtNLM"/>
    </source>
</evidence>
<keyword evidence="3" id="KW-1185">Reference proteome</keyword>
<accession>A0ABX8LS12</accession>
<evidence type="ECO:0000313" key="3">
    <source>
        <dbReference type="Proteomes" id="UP000693715"/>
    </source>
</evidence>
<dbReference type="PANTHER" id="PTHR34611:SF2">
    <property type="entry name" value="INACTIVE RECOMBINATION-PROMOTING NUCLEASE-LIKE PROTEIN RPNE-RELATED"/>
    <property type="match status" value="1"/>
</dbReference>
<dbReference type="InterPro" id="IPR051699">
    <property type="entry name" value="Rpn/YhgA-like_nuclease"/>
</dbReference>
<evidence type="ECO:0000256" key="1">
    <source>
        <dbReference type="SAM" id="MobiDB-lite"/>
    </source>
</evidence>
<proteinExistence type="predicted"/>
<dbReference type="EMBL" id="CP020335">
    <property type="protein sequence ID" value="QXF33196.1"/>
    <property type="molecule type" value="Genomic_DNA"/>
</dbReference>
<gene>
    <name evidence="2" type="ORF">B0X70_08660</name>
</gene>
<evidence type="ECO:0000313" key="2">
    <source>
        <dbReference type="EMBL" id="QXF33196.1"/>
    </source>
</evidence>
<name>A0ABX8LS12_9GAMM</name>
<dbReference type="PANTHER" id="PTHR34611">
    <property type="match status" value="1"/>
</dbReference>